<feature type="region of interest" description="Disordered" evidence="1">
    <location>
        <begin position="223"/>
        <end position="247"/>
    </location>
</feature>
<evidence type="ECO:0000313" key="4">
    <source>
        <dbReference type="Proteomes" id="UP001153712"/>
    </source>
</evidence>
<feature type="compositionally biased region" description="Basic and acidic residues" evidence="1">
    <location>
        <begin position="299"/>
        <end position="308"/>
    </location>
</feature>
<feature type="region of interest" description="Disordered" evidence="1">
    <location>
        <begin position="99"/>
        <end position="127"/>
    </location>
</feature>
<protein>
    <recommendedName>
        <fullName evidence="2">Coiled-coil domain-containing protein</fullName>
    </recommendedName>
</protein>
<organism evidence="3 4">
    <name type="scientific">Phyllotreta striolata</name>
    <name type="common">Striped flea beetle</name>
    <name type="synonym">Crioceris striolata</name>
    <dbReference type="NCBI Taxonomy" id="444603"/>
    <lineage>
        <taxon>Eukaryota</taxon>
        <taxon>Metazoa</taxon>
        <taxon>Ecdysozoa</taxon>
        <taxon>Arthropoda</taxon>
        <taxon>Hexapoda</taxon>
        <taxon>Insecta</taxon>
        <taxon>Pterygota</taxon>
        <taxon>Neoptera</taxon>
        <taxon>Endopterygota</taxon>
        <taxon>Coleoptera</taxon>
        <taxon>Polyphaga</taxon>
        <taxon>Cucujiformia</taxon>
        <taxon>Chrysomeloidea</taxon>
        <taxon>Chrysomelidae</taxon>
        <taxon>Galerucinae</taxon>
        <taxon>Alticini</taxon>
        <taxon>Phyllotreta</taxon>
    </lineage>
</organism>
<reference evidence="3" key="1">
    <citation type="submission" date="2022-01" db="EMBL/GenBank/DDBJ databases">
        <authorList>
            <person name="King R."/>
        </authorList>
    </citation>
    <scope>NUCLEOTIDE SEQUENCE</scope>
</reference>
<dbReference type="PANTHER" id="PTHR23247:SF2">
    <property type="entry name" value="COILED-COIL DOMAIN-CONTAINING PROTEIN 34"/>
    <property type="match status" value="1"/>
</dbReference>
<dbReference type="EMBL" id="OU900102">
    <property type="protein sequence ID" value="CAG9865309.1"/>
    <property type="molecule type" value="Genomic_DNA"/>
</dbReference>
<feature type="compositionally biased region" description="Basic and acidic residues" evidence="1">
    <location>
        <begin position="223"/>
        <end position="246"/>
    </location>
</feature>
<feature type="region of interest" description="Disordered" evidence="1">
    <location>
        <begin position="268"/>
        <end position="315"/>
    </location>
</feature>
<evidence type="ECO:0000256" key="1">
    <source>
        <dbReference type="SAM" id="MobiDB-lite"/>
    </source>
</evidence>
<feature type="region of interest" description="Disordered" evidence="1">
    <location>
        <begin position="38"/>
        <end position="61"/>
    </location>
</feature>
<dbReference type="PANTHER" id="PTHR23247">
    <property type="entry name" value="NY-REN-41 ANTIGEN L15 -RELATED"/>
    <property type="match status" value="1"/>
</dbReference>
<feature type="compositionally biased region" description="Basic and acidic residues" evidence="1">
    <location>
        <begin position="268"/>
        <end position="291"/>
    </location>
</feature>
<dbReference type="Proteomes" id="UP001153712">
    <property type="component" value="Chromosome 9"/>
</dbReference>
<accession>A0A9N9U244</accession>
<name>A0A9N9U244_PHYSR</name>
<dbReference type="AlphaFoldDB" id="A0A9N9U244"/>
<dbReference type="InterPro" id="IPR025259">
    <property type="entry name" value="CCDC34/181"/>
</dbReference>
<feature type="domain" description="Coiled-coil" evidence="2">
    <location>
        <begin position="169"/>
        <end position="333"/>
    </location>
</feature>
<dbReference type="InterPro" id="IPR045323">
    <property type="entry name" value="CCDC34"/>
</dbReference>
<evidence type="ECO:0000313" key="3">
    <source>
        <dbReference type="EMBL" id="CAG9865309.1"/>
    </source>
</evidence>
<evidence type="ECO:0000259" key="2">
    <source>
        <dbReference type="Pfam" id="PF13904"/>
    </source>
</evidence>
<dbReference type="Pfam" id="PF13904">
    <property type="entry name" value="CCDC34"/>
    <property type="match status" value="1"/>
</dbReference>
<feature type="region of interest" description="Disordered" evidence="1">
    <location>
        <begin position="175"/>
        <end position="203"/>
    </location>
</feature>
<keyword evidence="4" id="KW-1185">Reference proteome</keyword>
<sequence length="336" mass="38497">MLESTDRCPSGSPTSDKIVVRRFINSAIYVEKEMSPSRKTSALSLAGTDEGYQTEKSVSSESLKRAPLGHLTPKIKPAKAKSVRKCTCILGATQCQCHQQPAEPARRKKTVDFSDKNSTTSSSSVDTQITIINKSPKSKMSTESLLSSTSLLSSAMDSSLFIDQDPKEKEEQFKKWLKNKEQQKKAKKLEEQRQQKLNKEKEAMLLEQKEAVYKDWLERKKQQEENLKKQKEREKKKSKKMEEEKKRKLVNNKEIFDAWLKIKAEKQTEAKMKAKKKEDEKAELKKGRLEQSQRAFSDWLKHSKDKPKPVPSNQGLSSLYLTDLVAYVNPEPWVGN</sequence>
<gene>
    <name evidence="3" type="ORF">PHYEVI_LOCUS11545</name>
</gene>
<dbReference type="OrthoDB" id="6591885at2759"/>
<proteinExistence type="predicted"/>